<evidence type="ECO:0000313" key="16">
    <source>
        <dbReference type="EMBL" id="NBI34478.1"/>
    </source>
</evidence>
<organism evidence="16">
    <name type="scientific">Muribaculaceae bacterium Z82</name>
    <dbReference type="NCBI Taxonomy" id="2304548"/>
    <lineage>
        <taxon>Bacteria</taxon>
        <taxon>Pseudomonadati</taxon>
        <taxon>Bacteroidota</taxon>
        <taxon>Bacteroidia</taxon>
        <taxon>Bacteroidales</taxon>
        <taxon>Muribaculaceae</taxon>
    </lineage>
</organism>
<dbReference type="SUPFAM" id="SSF55874">
    <property type="entry name" value="ATPase domain of HSP90 chaperone/DNA topoisomerase II/histidine kinase"/>
    <property type="match status" value="1"/>
</dbReference>
<dbReference type="GO" id="GO:0005886">
    <property type="term" value="C:plasma membrane"/>
    <property type="evidence" value="ECO:0007669"/>
    <property type="project" value="UniProtKB-SubCell"/>
</dbReference>
<dbReference type="CDD" id="cd00082">
    <property type="entry name" value="HisKA"/>
    <property type="match status" value="1"/>
</dbReference>
<dbReference type="EMBL" id="QWKH01000029">
    <property type="protein sequence ID" value="NBI34478.1"/>
    <property type="molecule type" value="Genomic_DNA"/>
</dbReference>
<feature type="transmembrane region" description="Helical" evidence="13">
    <location>
        <begin position="9"/>
        <end position="28"/>
    </location>
</feature>
<evidence type="ECO:0000256" key="7">
    <source>
        <dbReference type="ARBA" id="ARBA00022741"/>
    </source>
</evidence>
<dbReference type="Gene3D" id="1.10.287.130">
    <property type="match status" value="1"/>
</dbReference>
<name>A0A7C9JN80_9BACT</name>
<dbReference type="SUPFAM" id="SSF47384">
    <property type="entry name" value="Homodimeric domain of signal transducing histidine kinase"/>
    <property type="match status" value="1"/>
</dbReference>
<dbReference type="InterPro" id="IPR004358">
    <property type="entry name" value="Sig_transdc_His_kin-like_C"/>
</dbReference>
<evidence type="ECO:0000256" key="2">
    <source>
        <dbReference type="ARBA" id="ARBA00004236"/>
    </source>
</evidence>
<feature type="coiled-coil region" evidence="12">
    <location>
        <begin position="281"/>
        <end position="326"/>
    </location>
</feature>
<dbReference type="GO" id="GO:0000155">
    <property type="term" value="F:phosphorelay sensor kinase activity"/>
    <property type="evidence" value="ECO:0007669"/>
    <property type="project" value="InterPro"/>
</dbReference>
<reference evidence="16" key="1">
    <citation type="submission" date="2018-08" db="EMBL/GenBank/DDBJ databases">
        <title>Murine metabolic-syndrome-specific gut microbial biobank.</title>
        <authorList>
            <person name="Liu C."/>
        </authorList>
    </citation>
    <scope>NUCLEOTIDE SEQUENCE [LARGE SCALE GENOMIC DNA]</scope>
    <source>
        <strain evidence="16">Z82</strain>
    </source>
</reference>
<dbReference type="InterPro" id="IPR003660">
    <property type="entry name" value="HAMP_dom"/>
</dbReference>
<keyword evidence="13" id="KW-0812">Transmembrane</keyword>
<dbReference type="InterPro" id="IPR036097">
    <property type="entry name" value="HisK_dim/P_sf"/>
</dbReference>
<evidence type="ECO:0000256" key="12">
    <source>
        <dbReference type="SAM" id="Coils"/>
    </source>
</evidence>
<feature type="transmembrane region" description="Helical" evidence="13">
    <location>
        <begin position="209"/>
        <end position="232"/>
    </location>
</feature>
<evidence type="ECO:0000256" key="11">
    <source>
        <dbReference type="ARBA" id="ARBA00023136"/>
    </source>
</evidence>
<feature type="domain" description="HAMP" evidence="15">
    <location>
        <begin position="229"/>
        <end position="282"/>
    </location>
</feature>
<dbReference type="AlphaFoldDB" id="A0A7C9JN80"/>
<dbReference type="Pfam" id="PF00512">
    <property type="entry name" value="HisKA"/>
    <property type="match status" value="1"/>
</dbReference>
<keyword evidence="13" id="KW-1133">Transmembrane helix</keyword>
<evidence type="ECO:0000256" key="1">
    <source>
        <dbReference type="ARBA" id="ARBA00000085"/>
    </source>
</evidence>
<keyword evidence="7" id="KW-0547">Nucleotide-binding</keyword>
<dbReference type="CDD" id="cd16922">
    <property type="entry name" value="HATPase_EvgS-ArcB-TorS-like"/>
    <property type="match status" value="1"/>
</dbReference>
<dbReference type="FunFam" id="3.30.565.10:FF:000023">
    <property type="entry name" value="PAS domain-containing sensor histidine kinase"/>
    <property type="match status" value="1"/>
</dbReference>
<evidence type="ECO:0000256" key="13">
    <source>
        <dbReference type="SAM" id="Phobius"/>
    </source>
</evidence>
<sequence length="569" mass="62637">MRRLGIKTVYLAALTAVSIVTFVAFSLFDVHVQQQQTEEALLEEARTFAREMDAVWQFMDNSQNVINYSSAGDFDFKGLHCSVVGKSVGAIFSAGNDYTIRYTNFNPRSAMDQPDEFETAALTRFNENKEIREYYGIADFEGEERFRYLQALKVDESCLECHGEPAGELDITEHVKEGWTLDSVGGAISIVIPVDQQKNAMTANVMRDAAFFLLLSLVIGLVVLLVTTVFVFGPMNRMKNAFSAVGAGRSQISVESGGATKEVSEVIDCFNTMAEEVRSVYANLEEQVADRTLDLKRANEKLERANEKLERQRDDLTALSVRLQEEARFKSDLLSMVNHELRTPLTAIITLSQVSVEAGELEGGRDAVEQKSWEEVRKNGTILLEMINNMLDIARSDAGGMKASCEVMDIGDVVSSVRSAIAPLAQRFRVSFESHVASDVPLVSGDYEKTQRILENLLGNAVKFTPDGGHVCLRVECEPASGDVVMRVIDNGIGIHPDDQERIFERFVQVDSTSTRKYNGSGLGLALVKEYAEIQGFSVAVESVLGAGSEFSVRIPAGCTVISCEEGEG</sequence>
<comment type="caution">
    <text evidence="16">The sequence shown here is derived from an EMBL/GenBank/DDBJ whole genome shotgun (WGS) entry which is preliminary data.</text>
</comment>
<dbReference type="PROSITE" id="PS50109">
    <property type="entry name" value="HIS_KIN"/>
    <property type="match status" value="1"/>
</dbReference>
<dbReference type="PANTHER" id="PTHR43711:SF1">
    <property type="entry name" value="HISTIDINE KINASE 1"/>
    <property type="match status" value="1"/>
</dbReference>
<proteinExistence type="predicted"/>
<evidence type="ECO:0000256" key="5">
    <source>
        <dbReference type="ARBA" id="ARBA00022553"/>
    </source>
</evidence>
<dbReference type="SMART" id="SM00387">
    <property type="entry name" value="HATPase_c"/>
    <property type="match status" value="1"/>
</dbReference>
<keyword evidence="6" id="KW-0808">Transferase</keyword>
<feature type="domain" description="Histidine kinase" evidence="14">
    <location>
        <begin position="336"/>
        <end position="559"/>
    </location>
</feature>
<evidence type="ECO:0000256" key="4">
    <source>
        <dbReference type="ARBA" id="ARBA00022475"/>
    </source>
</evidence>
<dbReference type="InterPro" id="IPR003661">
    <property type="entry name" value="HisK_dim/P_dom"/>
</dbReference>
<evidence type="ECO:0000256" key="6">
    <source>
        <dbReference type="ARBA" id="ARBA00022679"/>
    </source>
</evidence>
<protein>
    <recommendedName>
        <fullName evidence="3">histidine kinase</fullName>
        <ecNumber evidence="3">2.7.13.3</ecNumber>
    </recommendedName>
</protein>
<dbReference type="Pfam" id="PF11845">
    <property type="entry name" value="Tll0287-like"/>
    <property type="match status" value="1"/>
</dbReference>
<keyword evidence="10" id="KW-0902">Two-component regulatory system</keyword>
<keyword evidence="12" id="KW-0175">Coiled coil</keyword>
<keyword evidence="4" id="KW-1003">Cell membrane</keyword>
<keyword evidence="9" id="KW-0067">ATP-binding</keyword>
<dbReference type="Gene3D" id="6.10.340.10">
    <property type="match status" value="1"/>
</dbReference>
<evidence type="ECO:0000256" key="8">
    <source>
        <dbReference type="ARBA" id="ARBA00022777"/>
    </source>
</evidence>
<evidence type="ECO:0000256" key="9">
    <source>
        <dbReference type="ARBA" id="ARBA00022840"/>
    </source>
</evidence>
<evidence type="ECO:0000256" key="3">
    <source>
        <dbReference type="ARBA" id="ARBA00012438"/>
    </source>
</evidence>
<evidence type="ECO:0000259" key="14">
    <source>
        <dbReference type="PROSITE" id="PS50109"/>
    </source>
</evidence>
<dbReference type="PANTHER" id="PTHR43711">
    <property type="entry name" value="TWO-COMPONENT HISTIDINE KINASE"/>
    <property type="match status" value="1"/>
</dbReference>
<dbReference type="SMART" id="SM00388">
    <property type="entry name" value="HisKA"/>
    <property type="match status" value="1"/>
</dbReference>
<dbReference type="EC" id="2.7.13.3" evidence="3"/>
<evidence type="ECO:0000256" key="10">
    <source>
        <dbReference type="ARBA" id="ARBA00023012"/>
    </source>
</evidence>
<dbReference type="Pfam" id="PF02518">
    <property type="entry name" value="HATPase_c"/>
    <property type="match status" value="1"/>
</dbReference>
<dbReference type="GO" id="GO:0005524">
    <property type="term" value="F:ATP binding"/>
    <property type="evidence" value="ECO:0007669"/>
    <property type="project" value="UniProtKB-KW"/>
</dbReference>
<dbReference type="Gene3D" id="3.30.565.10">
    <property type="entry name" value="Histidine kinase-like ATPase, C-terminal domain"/>
    <property type="match status" value="1"/>
</dbReference>
<dbReference type="InterPro" id="IPR050736">
    <property type="entry name" value="Sensor_HK_Regulatory"/>
</dbReference>
<dbReference type="InterPro" id="IPR021796">
    <property type="entry name" value="Tll0287-like_dom"/>
</dbReference>
<evidence type="ECO:0000259" key="15">
    <source>
        <dbReference type="PROSITE" id="PS50885"/>
    </source>
</evidence>
<dbReference type="InterPro" id="IPR005467">
    <property type="entry name" value="His_kinase_dom"/>
</dbReference>
<dbReference type="InterPro" id="IPR003594">
    <property type="entry name" value="HATPase_dom"/>
</dbReference>
<accession>A0A7C9JN80</accession>
<dbReference type="PROSITE" id="PS50885">
    <property type="entry name" value="HAMP"/>
    <property type="match status" value="1"/>
</dbReference>
<comment type="subcellular location">
    <subcellularLocation>
        <location evidence="2">Cell membrane</location>
    </subcellularLocation>
</comment>
<dbReference type="InterPro" id="IPR036890">
    <property type="entry name" value="HATPase_C_sf"/>
</dbReference>
<gene>
    <name evidence="16" type="ORF">D1639_05430</name>
</gene>
<keyword evidence="8" id="KW-0418">Kinase</keyword>
<keyword evidence="5" id="KW-0597">Phosphoprotein</keyword>
<dbReference type="PRINTS" id="PR00344">
    <property type="entry name" value="BCTRLSENSOR"/>
</dbReference>
<comment type="catalytic activity">
    <reaction evidence="1">
        <text>ATP + protein L-histidine = ADP + protein N-phospho-L-histidine.</text>
        <dbReference type="EC" id="2.7.13.3"/>
    </reaction>
</comment>
<keyword evidence="11 13" id="KW-0472">Membrane</keyword>